<name>A0A9D0Z047_9FIRM</name>
<keyword evidence="1" id="KW-0812">Transmembrane</keyword>
<keyword evidence="1" id="KW-0472">Membrane</keyword>
<dbReference type="Proteomes" id="UP000886725">
    <property type="component" value="Unassembled WGS sequence"/>
</dbReference>
<proteinExistence type="predicted"/>
<organism evidence="3 4">
    <name type="scientific">Candidatus Faecenecus gallistercoris</name>
    <dbReference type="NCBI Taxonomy" id="2840793"/>
    <lineage>
        <taxon>Bacteria</taxon>
        <taxon>Bacillati</taxon>
        <taxon>Bacillota</taxon>
        <taxon>Bacillota incertae sedis</taxon>
        <taxon>Candidatus Faecenecus</taxon>
    </lineage>
</organism>
<reference evidence="3" key="2">
    <citation type="journal article" date="2021" name="PeerJ">
        <title>Extensive microbial diversity within the chicken gut microbiome revealed by metagenomics and culture.</title>
        <authorList>
            <person name="Gilroy R."/>
            <person name="Ravi A."/>
            <person name="Getino M."/>
            <person name="Pursley I."/>
            <person name="Horton D.L."/>
            <person name="Alikhan N.F."/>
            <person name="Baker D."/>
            <person name="Gharbi K."/>
            <person name="Hall N."/>
            <person name="Watson M."/>
            <person name="Adriaenssens E.M."/>
            <person name="Foster-Nyarko E."/>
            <person name="Jarju S."/>
            <person name="Secka A."/>
            <person name="Antonio M."/>
            <person name="Oren A."/>
            <person name="Chaudhuri R.R."/>
            <person name="La Ragione R."/>
            <person name="Hildebrand F."/>
            <person name="Pallen M.J."/>
        </authorList>
    </citation>
    <scope>NUCLEOTIDE SEQUENCE</scope>
    <source>
        <strain evidence="3">CHK165-10780</strain>
    </source>
</reference>
<keyword evidence="3" id="KW-0808">Transferase</keyword>
<feature type="transmembrane region" description="Helical" evidence="1">
    <location>
        <begin position="219"/>
        <end position="239"/>
    </location>
</feature>
<sequence length="333" mass="38927">MSTIFVFVSETIDLLISFAAFFIISGYLYREKCSLKPWEYIGTRLQSYLKAYVMYGSILVFLHNILYRMGVFSPDYVGYNFRDFLTWFLNTFIFLSSEPFSAAMWFIPVLFVSLVIFNFIFAITNHSQLDIDKGKTRFFLIVLLTLLGIYLNVNQIELMWHCQTCFVILPFLYVGNLVRNQKLKWLKPNLLFSVIILFFVCLCLYFVEGSVELSRNSLWIPSLFYIGAFAMIYVVYTFCHLLESKHIVEKCLTILGRNTLPIMCFHILVFKLMDFVAITLISKNYPILSSFTVSYPSMFVCYTIFGILGSLLLDFVLKKIFVISKKFVKYCLE</sequence>
<accession>A0A9D0Z047</accession>
<feature type="transmembrane region" description="Helical" evidence="1">
    <location>
        <begin position="158"/>
        <end position="178"/>
    </location>
</feature>
<reference evidence="3" key="1">
    <citation type="submission" date="2020-10" db="EMBL/GenBank/DDBJ databases">
        <authorList>
            <person name="Gilroy R."/>
        </authorList>
    </citation>
    <scope>NUCLEOTIDE SEQUENCE</scope>
    <source>
        <strain evidence="3">CHK165-10780</strain>
    </source>
</reference>
<evidence type="ECO:0000313" key="3">
    <source>
        <dbReference type="EMBL" id="HIQ65381.1"/>
    </source>
</evidence>
<feature type="transmembrane region" description="Helical" evidence="1">
    <location>
        <begin position="136"/>
        <end position="152"/>
    </location>
</feature>
<protein>
    <submittedName>
        <fullName evidence="3">Acyltransferase family protein</fullName>
    </submittedName>
</protein>
<feature type="transmembrane region" description="Helical" evidence="1">
    <location>
        <begin position="293"/>
        <end position="317"/>
    </location>
</feature>
<dbReference type="AlphaFoldDB" id="A0A9D0Z047"/>
<feature type="domain" description="Acyltransferase 3" evidence="2">
    <location>
        <begin position="20"/>
        <end position="313"/>
    </location>
</feature>
<keyword evidence="1" id="KW-1133">Transmembrane helix</keyword>
<dbReference type="Pfam" id="PF01757">
    <property type="entry name" value="Acyl_transf_3"/>
    <property type="match status" value="1"/>
</dbReference>
<feature type="transmembrane region" description="Helical" evidence="1">
    <location>
        <begin position="260"/>
        <end position="281"/>
    </location>
</feature>
<evidence type="ECO:0000313" key="4">
    <source>
        <dbReference type="Proteomes" id="UP000886725"/>
    </source>
</evidence>
<dbReference type="EMBL" id="DVFU01000126">
    <property type="protein sequence ID" value="HIQ65381.1"/>
    <property type="molecule type" value="Genomic_DNA"/>
</dbReference>
<feature type="transmembrane region" description="Helical" evidence="1">
    <location>
        <begin position="49"/>
        <end position="67"/>
    </location>
</feature>
<feature type="transmembrane region" description="Helical" evidence="1">
    <location>
        <begin position="12"/>
        <end position="29"/>
    </location>
</feature>
<feature type="transmembrane region" description="Helical" evidence="1">
    <location>
        <begin position="103"/>
        <end position="124"/>
    </location>
</feature>
<gene>
    <name evidence="3" type="ORF">IAC85_06565</name>
</gene>
<dbReference type="InterPro" id="IPR002656">
    <property type="entry name" value="Acyl_transf_3_dom"/>
</dbReference>
<comment type="caution">
    <text evidence="3">The sequence shown here is derived from an EMBL/GenBank/DDBJ whole genome shotgun (WGS) entry which is preliminary data.</text>
</comment>
<keyword evidence="3" id="KW-0012">Acyltransferase</keyword>
<dbReference type="GO" id="GO:0016747">
    <property type="term" value="F:acyltransferase activity, transferring groups other than amino-acyl groups"/>
    <property type="evidence" value="ECO:0007669"/>
    <property type="project" value="InterPro"/>
</dbReference>
<evidence type="ECO:0000259" key="2">
    <source>
        <dbReference type="Pfam" id="PF01757"/>
    </source>
</evidence>
<feature type="transmembrane region" description="Helical" evidence="1">
    <location>
        <begin position="190"/>
        <end position="207"/>
    </location>
</feature>
<evidence type="ECO:0000256" key="1">
    <source>
        <dbReference type="SAM" id="Phobius"/>
    </source>
</evidence>